<evidence type="ECO:0000256" key="3">
    <source>
        <dbReference type="ARBA" id="ARBA00023125"/>
    </source>
</evidence>
<dbReference type="InterPro" id="IPR032783">
    <property type="entry name" value="AraC_lig"/>
</dbReference>
<dbReference type="STRING" id="732.ADJ80_03035"/>
<name>A0A336N9K8_AGGAP</name>
<dbReference type="InterPro" id="IPR020449">
    <property type="entry name" value="Tscrpt_reg_AraC-type_HTH"/>
</dbReference>
<reference evidence="6 7" key="1">
    <citation type="submission" date="2018-06" db="EMBL/GenBank/DDBJ databases">
        <authorList>
            <consortium name="Pathogen Informatics"/>
            <person name="Doyle S."/>
        </authorList>
    </citation>
    <scope>NUCLEOTIDE SEQUENCE [LARGE SCALE GENOMIC DNA]</scope>
    <source>
        <strain evidence="6 7">NCTC5908</strain>
    </source>
</reference>
<dbReference type="GO" id="GO:0003700">
    <property type="term" value="F:DNA-binding transcription factor activity"/>
    <property type="evidence" value="ECO:0007669"/>
    <property type="project" value="InterPro"/>
</dbReference>
<accession>A0A336N9K8</accession>
<dbReference type="Proteomes" id="UP000253728">
    <property type="component" value="Unassembled WGS sequence"/>
</dbReference>
<evidence type="ECO:0000256" key="1">
    <source>
        <dbReference type="ARBA" id="ARBA00022490"/>
    </source>
</evidence>
<feature type="domain" description="HTH araC/xylS-type" evidence="5">
    <location>
        <begin position="195"/>
        <end position="293"/>
    </location>
</feature>
<dbReference type="GO" id="GO:0043565">
    <property type="term" value="F:sequence-specific DNA binding"/>
    <property type="evidence" value="ECO:0007669"/>
    <property type="project" value="InterPro"/>
</dbReference>
<dbReference type="PROSITE" id="PS01124">
    <property type="entry name" value="HTH_ARAC_FAMILY_2"/>
    <property type="match status" value="1"/>
</dbReference>
<dbReference type="Gene3D" id="2.60.120.10">
    <property type="entry name" value="Jelly Rolls"/>
    <property type="match status" value="1"/>
</dbReference>
<dbReference type="Pfam" id="PF12833">
    <property type="entry name" value="HTH_18"/>
    <property type="match status" value="1"/>
</dbReference>
<evidence type="ECO:0000313" key="7">
    <source>
        <dbReference type="Proteomes" id="UP000253728"/>
    </source>
</evidence>
<dbReference type="SUPFAM" id="SSF46689">
    <property type="entry name" value="Homeodomain-like"/>
    <property type="match status" value="2"/>
</dbReference>
<dbReference type="InterPro" id="IPR014710">
    <property type="entry name" value="RmlC-like_jellyroll"/>
</dbReference>
<keyword evidence="4" id="KW-0804">Transcription</keyword>
<evidence type="ECO:0000259" key="5">
    <source>
        <dbReference type="PROSITE" id="PS01124"/>
    </source>
</evidence>
<dbReference type="Pfam" id="PF12852">
    <property type="entry name" value="Cupin_6"/>
    <property type="match status" value="1"/>
</dbReference>
<protein>
    <submittedName>
        <fullName evidence="6">Multiple antibiotic resistance protein marA</fullName>
    </submittedName>
</protein>
<dbReference type="InterPro" id="IPR018060">
    <property type="entry name" value="HTH_AraC"/>
</dbReference>
<dbReference type="RefSeq" id="WP_005704670.1">
    <property type="nucleotide sequence ID" value="NZ_LS483485.1"/>
</dbReference>
<dbReference type="AlphaFoldDB" id="A0A336N9K8"/>
<evidence type="ECO:0000256" key="4">
    <source>
        <dbReference type="ARBA" id="ARBA00023163"/>
    </source>
</evidence>
<sequence length="293" mass="33451">MDYLDQLIRLSGIEGEINILCRFWGDWLVHHKQEPNLIGKFHIVSRGECQIRLKNQTCHLKPGDVIFLPYGEEHSLHHGEETESLITETTQGAFTLHRNSTSESDDFEMFCGYFRYLNLAQNLLFNLPHWYLSSNNAAIMALLELLRKETEENLGNKVVVNALCNILFTYLIRDYLQHHQVNKGILGALQDKRLKNAVNAIVEAPKKSWSMEALAESCAMSRANFIRAFKQKTGIPPGKFMSIIRMNIAGVLLKNTQNPISVIASEVGYQSDTHFTKVFKSYYGISPGKYRLI</sequence>
<dbReference type="EMBL" id="UFSP01000005">
    <property type="protein sequence ID" value="SSZ30845.1"/>
    <property type="molecule type" value="Genomic_DNA"/>
</dbReference>
<evidence type="ECO:0000313" key="6">
    <source>
        <dbReference type="EMBL" id="SSZ30845.1"/>
    </source>
</evidence>
<dbReference type="PANTHER" id="PTHR46796">
    <property type="entry name" value="HTH-TYPE TRANSCRIPTIONAL ACTIVATOR RHAS-RELATED"/>
    <property type="match status" value="1"/>
</dbReference>
<keyword evidence="3" id="KW-0238">DNA-binding</keyword>
<keyword evidence="1" id="KW-0963">Cytoplasm</keyword>
<dbReference type="InterPro" id="IPR037923">
    <property type="entry name" value="HTH-like"/>
</dbReference>
<keyword evidence="2" id="KW-0805">Transcription regulation</keyword>
<dbReference type="PRINTS" id="PR00032">
    <property type="entry name" value="HTHARAC"/>
</dbReference>
<dbReference type="InterPro" id="IPR050204">
    <property type="entry name" value="AraC_XylS_family_regulators"/>
</dbReference>
<dbReference type="Gene3D" id="1.10.10.60">
    <property type="entry name" value="Homeodomain-like"/>
    <property type="match status" value="2"/>
</dbReference>
<dbReference type="SMART" id="SM00342">
    <property type="entry name" value="HTH_ARAC"/>
    <property type="match status" value="1"/>
</dbReference>
<dbReference type="GeneID" id="49635671"/>
<dbReference type="InterPro" id="IPR009057">
    <property type="entry name" value="Homeodomain-like_sf"/>
</dbReference>
<evidence type="ECO:0000256" key="2">
    <source>
        <dbReference type="ARBA" id="ARBA00023015"/>
    </source>
</evidence>
<proteinExistence type="predicted"/>
<organism evidence="6 7">
    <name type="scientific">Aggregatibacter aphrophilus</name>
    <name type="common">Haemophilus aphrophilus</name>
    <dbReference type="NCBI Taxonomy" id="732"/>
    <lineage>
        <taxon>Bacteria</taxon>
        <taxon>Pseudomonadati</taxon>
        <taxon>Pseudomonadota</taxon>
        <taxon>Gammaproteobacteria</taxon>
        <taxon>Pasteurellales</taxon>
        <taxon>Pasteurellaceae</taxon>
        <taxon>Aggregatibacter</taxon>
    </lineage>
</organism>
<dbReference type="PANTHER" id="PTHR46796:SF13">
    <property type="entry name" value="HTH-TYPE TRANSCRIPTIONAL ACTIVATOR RHAS"/>
    <property type="match status" value="1"/>
</dbReference>
<gene>
    <name evidence="6" type="primary">marA</name>
    <name evidence="6" type="ORF">NCTC5908_02686</name>
</gene>
<dbReference type="SUPFAM" id="SSF51215">
    <property type="entry name" value="Regulatory protein AraC"/>
    <property type="match status" value="1"/>
</dbReference>